<reference evidence="2" key="1">
    <citation type="journal article" date="2018" name="DNA Res.">
        <title>Multiple hybrid de novo genome assembly of finger millet, an orphan allotetraploid crop.</title>
        <authorList>
            <person name="Hatakeyama M."/>
            <person name="Aluri S."/>
            <person name="Balachadran M.T."/>
            <person name="Sivarajan S.R."/>
            <person name="Patrignani A."/>
            <person name="Gruter S."/>
            <person name="Poveda L."/>
            <person name="Shimizu-Inatsugi R."/>
            <person name="Baeten J."/>
            <person name="Francoijs K.J."/>
            <person name="Nataraja K.N."/>
            <person name="Reddy Y.A.N."/>
            <person name="Phadnis S."/>
            <person name="Ravikumar R.L."/>
            <person name="Schlapbach R."/>
            <person name="Sreeman S.M."/>
            <person name="Shimizu K.K."/>
        </authorList>
    </citation>
    <scope>NUCLEOTIDE SEQUENCE</scope>
</reference>
<comment type="caution">
    <text evidence="2">The sequence shown here is derived from an EMBL/GenBank/DDBJ whole genome shotgun (WGS) entry which is preliminary data.</text>
</comment>
<dbReference type="PANTHER" id="PTHR33086:SF5">
    <property type="entry name" value="OS05G0468400 PROTEIN"/>
    <property type="match status" value="1"/>
</dbReference>
<dbReference type="InterPro" id="IPR056592">
    <property type="entry name" value="Beta-prop_At3g26010-like"/>
</dbReference>
<evidence type="ECO:0000313" key="3">
    <source>
        <dbReference type="Proteomes" id="UP001054889"/>
    </source>
</evidence>
<gene>
    <name evidence="2" type="primary">gb01524</name>
    <name evidence="2" type="ORF">PR202_gb01524</name>
</gene>
<name>A0AAV5DUC5_ELECO</name>
<keyword evidence="3" id="KW-1185">Reference proteome</keyword>
<evidence type="ECO:0000259" key="1">
    <source>
        <dbReference type="Pfam" id="PF24750"/>
    </source>
</evidence>
<proteinExistence type="predicted"/>
<dbReference type="Proteomes" id="UP001054889">
    <property type="component" value="Unassembled WGS sequence"/>
</dbReference>
<reference evidence="2" key="2">
    <citation type="submission" date="2021-12" db="EMBL/GenBank/DDBJ databases">
        <title>Resequencing data analysis of finger millet.</title>
        <authorList>
            <person name="Hatakeyama M."/>
            <person name="Aluri S."/>
            <person name="Balachadran M.T."/>
            <person name="Sivarajan S.R."/>
            <person name="Poveda L."/>
            <person name="Shimizu-Inatsugi R."/>
            <person name="Schlapbach R."/>
            <person name="Sreeman S.M."/>
            <person name="Shimizu K.K."/>
        </authorList>
    </citation>
    <scope>NUCLEOTIDE SEQUENCE</scope>
</reference>
<evidence type="ECO:0000313" key="2">
    <source>
        <dbReference type="EMBL" id="GJN14669.1"/>
    </source>
</evidence>
<dbReference type="EMBL" id="BQKI01000071">
    <property type="protein sequence ID" value="GJN14669.1"/>
    <property type="molecule type" value="Genomic_DNA"/>
</dbReference>
<dbReference type="Pfam" id="PF24750">
    <property type="entry name" value="b-prop_At3g26010-like"/>
    <property type="match status" value="1"/>
</dbReference>
<organism evidence="2 3">
    <name type="scientific">Eleusine coracana subsp. coracana</name>
    <dbReference type="NCBI Taxonomy" id="191504"/>
    <lineage>
        <taxon>Eukaryota</taxon>
        <taxon>Viridiplantae</taxon>
        <taxon>Streptophyta</taxon>
        <taxon>Embryophyta</taxon>
        <taxon>Tracheophyta</taxon>
        <taxon>Spermatophyta</taxon>
        <taxon>Magnoliopsida</taxon>
        <taxon>Liliopsida</taxon>
        <taxon>Poales</taxon>
        <taxon>Poaceae</taxon>
        <taxon>PACMAD clade</taxon>
        <taxon>Chloridoideae</taxon>
        <taxon>Cynodonteae</taxon>
        <taxon>Eleusininae</taxon>
        <taxon>Eleusine</taxon>
    </lineage>
</organism>
<sequence>MLLPLRRSLFAAVSASGGLRLALSTAASDSRLPSWALIHRISGTGPDGAGASVSLTPPPSPSSILVPERVYGLDAHPSQEGCTNLLSCVAHAASADGLLLLTPFTVRYRARPNANLDLPIHMLLKSSPFEVVHQFLYRFVCNPVTGELFRLPDFDDQEKELGDQYLGIITDAAGPKGRPERYAVAQLSDQEGNWGRRWFVLRRFASETGKWDKLMLRSPLPSRRRMHLNHEVVAFRGRLWWMDVSWGAVSVDPFSDRLELRSVQMPSESMRPGQEDEEAMKQLVKRRRLGVSGGRLCYAEVGAEEPYLIKLFTLDEDSGRWTLEHQVPFTALLTRGGFTPAPLLGAIDPLNSGHVYLSIDREFTLAVDMAKKEVIGASALGEVRPTKNSSSFFLPCVLDDGLASYRIPGDFQIL</sequence>
<protein>
    <recommendedName>
        <fullName evidence="1">F-box protein At3g26010-like beta-propeller domain-containing protein</fullName>
    </recommendedName>
</protein>
<dbReference type="PANTHER" id="PTHR33086">
    <property type="entry name" value="OS05G0468200 PROTEIN-RELATED"/>
    <property type="match status" value="1"/>
</dbReference>
<dbReference type="AlphaFoldDB" id="A0AAV5DUC5"/>
<accession>A0AAV5DUC5</accession>
<feature type="domain" description="F-box protein At3g26010-like beta-propeller" evidence="1">
    <location>
        <begin position="137"/>
        <end position="360"/>
    </location>
</feature>